<dbReference type="NCBIfam" id="TIGR01846">
    <property type="entry name" value="type_I_sec_HlyB"/>
    <property type="match status" value="1"/>
</dbReference>
<dbReference type="Gene3D" id="1.20.1560.10">
    <property type="entry name" value="ABC transporter type 1, transmembrane domain"/>
    <property type="match status" value="1"/>
</dbReference>
<evidence type="ECO:0000256" key="2">
    <source>
        <dbReference type="ARBA" id="ARBA00005417"/>
    </source>
</evidence>
<evidence type="ECO:0000256" key="8">
    <source>
        <dbReference type="ARBA" id="ARBA00022989"/>
    </source>
</evidence>
<keyword evidence="7 14" id="KW-0067">ATP-binding</keyword>
<dbReference type="PROSITE" id="PS50990">
    <property type="entry name" value="PEPTIDASE_C39"/>
    <property type="match status" value="1"/>
</dbReference>
<dbReference type="Pfam" id="PF00664">
    <property type="entry name" value="ABC_membrane"/>
    <property type="match status" value="1"/>
</dbReference>
<dbReference type="CDD" id="cd18588">
    <property type="entry name" value="ABC_6TM_CyaB_HlyB_like"/>
    <property type="match status" value="1"/>
</dbReference>
<feature type="transmembrane region" description="Helical" evidence="10">
    <location>
        <begin position="272"/>
        <end position="297"/>
    </location>
</feature>
<feature type="domain" description="ABC transmembrane type-1" evidence="12">
    <location>
        <begin position="165"/>
        <end position="444"/>
    </location>
</feature>
<dbReference type="InterPro" id="IPR005074">
    <property type="entry name" value="Peptidase_C39"/>
</dbReference>
<dbReference type="GO" id="GO:0016887">
    <property type="term" value="F:ATP hydrolysis activity"/>
    <property type="evidence" value="ECO:0007669"/>
    <property type="project" value="InterPro"/>
</dbReference>
<evidence type="ECO:0000256" key="4">
    <source>
        <dbReference type="ARBA" id="ARBA00022475"/>
    </source>
</evidence>
<dbReference type="SUPFAM" id="SSF90123">
    <property type="entry name" value="ABC transporter transmembrane region"/>
    <property type="match status" value="1"/>
</dbReference>
<proteinExistence type="inferred from homology"/>
<dbReference type="GO" id="GO:0005524">
    <property type="term" value="F:ATP binding"/>
    <property type="evidence" value="ECO:0007669"/>
    <property type="project" value="UniProtKB-KW"/>
</dbReference>
<dbReference type="OrthoDB" id="9787557at2"/>
<dbReference type="SUPFAM" id="SSF52540">
    <property type="entry name" value="P-loop containing nucleoside triphosphate hydrolases"/>
    <property type="match status" value="1"/>
</dbReference>
<feature type="domain" description="Peptidase C39" evidence="13">
    <location>
        <begin position="15"/>
        <end position="133"/>
    </location>
</feature>
<evidence type="ECO:0000256" key="10">
    <source>
        <dbReference type="SAM" id="Phobius"/>
    </source>
</evidence>
<dbReference type="InterPro" id="IPR003593">
    <property type="entry name" value="AAA+_ATPase"/>
</dbReference>
<keyword evidence="9 10" id="KW-0472">Membrane</keyword>
<dbReference type="Proteomes" id="UP000198418">
    <property type="component" value="Unassembled WGS sequence"/>
</dbReference>
<comment type="similarity">
    <text evidence="2">Belongs to the ABC transporter superfamily.</text>
</comment>
<dbReference type="InterPro" id="IPR010132">
    <property type="entry name" value="ATPase_T1SS_HlyB"/>
</dbReference>
<keyword evidence="5 10" id="KW-0812">Transmembrane</keyword>
<dbReference type="PANTHER" id="PTHR24221:SF647">
    <property type="entry name" value="BLL6336 PROTEIN"/>
    <property type="match status" value="1"/>
</dbReference>
<dbReference type="InterPro" id="IPR017871">
    <property type="entry name" value="ABC_transporter-like_CS"/>
</dbReference>
<dbReference type="Pfam" id="PF00005">
    <property type="entry name" value="ABC_tran"/>
    <property type="match status" value="1"/>
</dbReference>
<reference evidence="15" key="1">
    <citation type="submission" date="2017-06" db="EMBL/GenBank/DDBJ databases">
        <authorList>
            <person name="Varghese N."/>
            <person name="Submissions S."/>
        </authorList>
    </citation>
    <scope>NUCLEOTIDE SEQUENCE [LARGE SCALE GENOMIC DNA]</scope>
    <source>
        <strain evidence="15">DSM 137</strain>
    </source>
</reference>
<evidence type="ECO:0000256" key="1">
    <source>
        <dbReference type="ARBA" id="ARBA00004651"/>
    </source>
</evidence>
<keyword evidence="3" id="KW-0813">Transport</keyword>
<evidence type="ECO:0000256" key="5">
    <source>
        <dbReference type="ARBA" id="ARBA00022692"/>
    </source>
</evidence>
<evidence type="ECO:0000256" key="7">
    <source>
        <dbReference type="ARBA" id="ARBA00022840"/>
    </source>
</evidence>
<dbReference type="InterPro" id="IPR027417">
    <property type="entry name" value="P-loop_NTPase"/>
</dbReference>
<keyword evidence="4" id="KW-1003">Cell membrane</keyword>
<dbReference type="InterPro" id="IPR003439">
    <property type="entry name" value="ABC_transporter-like_ATP-bd"/>
</dbReference>
<dbReference type="GO" id="GO:0034040">
    <property type="term" value="F:ATPase-coupled lipid transmembrane transporter activity"/>
    <property type="evidence" value="ECO:0007669"/>
    <property type="project" value="TreeGrafter"/>
</dbReference>
<evidence type="ECO:0000256" key="9">
    <source>
        <dbReference type="ARBA" id="ARBA00023136"/>
    </source>
</evidence>
<organism evidence="14 15">
    <name type="scientific">Rhodoblastus acidophilus</name>
    <name type="common">Rhodopseudomonas acidophila</name>
    <dbReference type="NCBI Taxonomy" id="1074"/>
    <lineage>
        <taxon>Bacteria</taxon>
        <taxon>Pseudomonadati</taxon>
        <taxon>Pseudomonadota</taxon>
        <taxon>Alphaproteobacteria</taxon>
        <taxon>Hyphomicrobiales</taxon>
        <taxon>Rhodoblastaceae</taxon>
        <taxon>Rhodoblastus</taxon>
    </lineage>
</organism>
<feature type="domain" description="ABC transporter" evidence="11">
    <location>
        <begin position="477"/>
        <end position="712"/>
    </location>
</feature>
<dbReference type="InterPro" id="IPR039421">
    <property type="entry name" value="Type_1_exporter"/>
</dbReference>
<dbReference type="PROSITE" id="PS00211">
    <property type="entry name" value="ABC_TRANSPORTER_1"/>
    <property type="match status" value="1"/>
</dbReference>
<keyword evidence="6" id="KW-0547">Nucleotide-binding</keyword>
<dbReference type="GO" id="GO:0030256">
    <property type="term" value="C:type I protein secretion system complex"/>
    <property type="evidence" value="ECO:0007669"/>
    <property type="project" value="InterPro"/>
</dbReference>
<dbReference type="FunFam" id="3.40.50.300:FF:000299">
    <property type="entry name" value="ABC transporter ATP-binding protein/permease"/>
    <property type="match status" value="1"/>
</dbReference>
<gene>
    <name evidence="14" type="ORF">SAMN06265338_11156</name>
</gene>
<dbReference type="SMART" id="SM00382">
    <property type="entry name" value="AAA"/>
    <property type="match status" value="1"/>
</dbReference>
<feature type="transmembrane region" description="Helical" evidence="10">
    <location>
        <begin position="303"/>
        <end position="323"/>
    </location>
</feature>
<dbReference type="GO" id="GO:0005886">
    <property type="term" value="C:plasma membrane"/>
    <property type="evidence" value="ECO:0007669"/>
    <property type="project" value="UniProtKB-SubCell"/>
</dbReference>
<protein>
    <submittedName>
        <fullName evidence="14">ATP-binding cassette, subfamily B, HlyB/CyaB</fullName>
    </submittedName>
</protein>
<evidence type="ECO:0000313" key="15">
    <source>
        <dbReference type="Proteomes" id="UP000198418"/>
    </source>
</evidence>
<accession>A0A212S3F7</accession>
<dbReference type="Gene3D" id="3.40.50.300">
    <property type="entry name" value="P-loop containing nucleotide triphosphate hydrolases"/>
    <property type="match status" value="1"/>
</dbReference>
<dbReference type="PROSITE" id="PS50929">
    <property type="entry name" value="ABC_TM1F"/>
    <property type="match status" value="1"/>
</dbReference>
<dbReference type="GO" id="GO:0030253">
    <property type="term" value="P:protein secretion by the type I secretion system"/>
    <property type="evidence" value="ECO:0007669"/>
    <property type="project" value="InterPro"/>
</dbReference>
<keyword evidence="8 10" id="KW-1133">Transmembrane helix</keyword>
<dbReference type="Gene3D" id="3.90.70.10">
    <property type="entry name" value="Cysteine proteinases"/>
    <property type="match status" value="1"/>
</dbReference>
<evidence type="ECO:0000313" key="14">
    <source>
        <dbReference type="EMBL" id="SNB79548.1"/>
    </source>
</evidence>
<sequence length="732" mass="80217">MSSSVSSEPVLDAPDASGLCGLCAIAGYYRIAADPAHLLRELALHKTAADGKDLMIAARFLGLKARLTSFGKPERLAGMPVPALVELKTGGFLILTGRTPDAQWRTLNPITQAPTDFALDDLAAAIKPHVLLVTRRIGFGADPRTFGFRWFLPSLWRYRKPFGHVLLASLFVQIFALVSPLFFQVVVDKVLTQRGYSTLFVLVAGLVVIGVFDAVLQYLRSYALTHTTNRIDVELGKRLFRHLAKLPVSYFETRATGQTVARMRELESIRGFLTGQGLFSALDLLFCFIFIGVLFAYSWKLTLVVIATIPLYLLIATLARPLLSEKLNEKFNRGAESQQMLVESVVGMQTIKAAAVEPIMAREWEDRLAAYVRASFSASMLGAKAQQAIQFVSKLSSAALLLFGAKAVIDGELTVGELVAFNMIAGQVSQPILRLSQLWQDFQQVQISVERLGDILNSAPEHAPTISTPLPPPRGHIEFRNVCFRYRPNAPQVLKNISFAVSPGRCIGIVGPSGSGKSTLTKLAQRFYSPEEGQVLLDGADLAHLDPAWLRANIGVVLQENLLFNRSIHDNIALANPSMSRAHVIAMARLAGAEEFINKLPEGYETVLEERGANLSGGQRQRIAIARALSTNPRILIFDEATSALDYESERIIQRNMRAIVQGRTVFIIAHRLAAVRDCDTIIGMFDGRIAEAGTHAELLAKPNGLYAYLWKLQNATGDEDDGATGARKEVA</sequence>
<dbReference type="AlphaFoldDB" id="A0A212S3F7"/>
<feature type="transmembrane region" description="Helical" evidence="10">
    <location>
        <begin position="162"/>
        <end position="183"/>
    </location>
</feature>
<dbReference type="EMBL" id="FYDG01000011">
    <property type="protein sequence ID" value="SNB79548.1"/>
    <property type="molecule type" value="Genomic_DNA"/>
</dbReference>
<evidence type="ECO:0000259" key="11">
    <source>
        <dbReference type="PROSITE" id="PS50893"/>
    </source>
</evidence>
<dbReference type="GO" id="GO:0006508">
    <property type="term" value="P:proteolysis"/>
    <property type="evidence" value="ECO:0007669"/>
    <property type="project" value="InterPro"/>
</dbReference>
<evidence type="ECO:0000256" key="6">
    <source>
        <dbReference type="ARBA" id="ARBA00022741"/>
    </source>
</evidence>
<dbReference type="GO" id="GO:0140359">
    <property type="term" value="F:ABC-type transporter activity"/>
    <property type="evidence" value="ECO:0007669"/>
    <property type="project" value="InterPro"/>
</dbReference>
<dbReference type="RefSeq" id="WP_088521823.1">
    <property type="nucleotide sequence ID" value="NZ_FYDG01000011.1"/>
</dbReference>
<evidence type="ECO:0000259" key="12">
    <source>
        <dbReference type="PROSITE" id="PS50929"/>
    </source>
</evidence>
<dbReference type="PANTHER" id="PTHR24221">
    <property type="entry name" value="ATP-BINDING CASSETTE SUB-FAMILY B"/>
    <property type="match status" value="1"/>
</dbReference>
<dbReference type="InterPro" id="IPR036640">
    <property type="entry name" value="ABC1_TM_sf"/>
</dbReference>
<evidence type="ECO:0000259" key="13">
    <source>
        <dbReference type="PROSITE" id="PS50990"/>
    </source>
</evidence>
<dbReference type="GO" id="GO:0008233">
    <property type="term" value="F:peptidase activity"/>
    <property type="evidence" value="ECO:0007669"/>
    <property type="project" value="InterPro"/>
</dbReference>
<comment type="subcellular location">
    <subcellularLocation>
        <location evidence="1">Cell membrane</location>
        <topology evidence="1">Multi-pass membrane protein</topology>
    </subcellularLocation>
</comment>
<name>A0A212S3F7_RHOAC</name>
<evidence type="ECO:0000256" key="3">
    <source>
        <dbReference type="ARBA" id="ARBA00022448"/>
    </source>
</evidence>
<dbReference type="PROSITE" id="PS50893">
    <property type="entry name" value="ABC_TRANSPORTER_2"/>
    <property type="match status" value="1"/>
</dbReference>
<keyword evidence="15" id="KW-1185">Reference proteome</keyword>
<feature type="transmembrane region" description="Helical" evidence="10">
    <location>
        <begin position="195"/>
        <end position="216"/>
    </location>
</feature>
<dbReference type="InterPro" id="IPR011527">
    <property type="entry name" value="ABC1_TM_dom"/>
</dbReference>